<evidence type="ECO:0000259" key="5">
    <source>
        <dbReference type="PROSITE" id="PS50189"/>
    </source>
</evidence>
<dbReference type="AlphaFoldDB" id="E4X4M4"/>
<evidence type="ECO:0000256" key="1">
    <source>
        <dbReference type="ARBA" id="ARBA00022737"/>
    </source>
</evidence>
<reference evidence="6" key="1">
    <citation type="journal article" date="2010" name="Science">
        <title>Plasticity of animal genome architecture unmasked by rapid evolution of a pelagic tunicate.</title>
        <authorList>
            <person name="Denoeud F."/>
            <person name="Henriet S."/>
            <person name="Mungpakdee S."/>
            <person name="Aury J.M."/>
            <person name="Da Silva C."/>
            <person name="Brinkmann H."/>
            <person name="Mikhaleva J."/>
            <person name="Olsen L.C."/>
            <person name="Jubin C."/>
            <person name="Canestro C."/>
            <person name="Bouquet J.M."/>
            <person name="Danks G."/>
            <person name="Poulain J."/>
            <person name="Campsteijn C."/>
            <person name="Adamski M."/>
            <person name="Cross I."/>
            <person name="Yadetie F."/>
            <person name="Muffato M."/>
            <person name="Louis A."/>
            <person name="Butcher S."/>
            <person name="Tsagkogeorga G."/>
            <person name="Konrad A."/>
            <person name="Singh S."/>
            <person name="Jensen M.F."/>
            <person name="Cong E.H."/>
            <person name="Eikeseth-Otteraa H."/>
            <person name="Noel B."/>
            <person name="Anthouard V."/>
            <person name="Porcel B.M."/>
            <person name="Kachouri-Lafond R."/>
            <person name="Nishino A."/>
            <person name="Ugolini M."/>
            <person name="Chourrout P."/>
            <person name="Nishida H."/>
            <person name="Aasland R."/>
            <person name="Huzurbazar S."/>
            <person name="Westhof E."/>
            <person name="Delsuc F."/>
            <person name="Lehrach H."/>
            <person name="Reinhardt R."/>
            <person name="Weissenbach J."/>
            <person name="Roy S.W."/>
            <person name="Artiguenave F."/>
            <person name="Postlethwait J.H."/>
            <person name="Manak J.R."/>
            <person name="Thompson E.M."/>
            <person name="Jaillon O."/>
            <person name="Du Pasquier L."/>
            <person name="Boudinot P."/>
            <person name="Liberles D.A."/>
            <person name="Volff J.N."/>
            <person name="Philippe H."/>
            <person name="Lenhard B."/>
            <person name="Roest Crollius H."/>
            <person name="Wincker P."/>
            <person name="Chourrout D."/>
        </authorList>
    </citation>
    <scope>NUCLEOTIDE SEQUENCE [LARGE SCALE GENOMIC DNA]</scope>
</reference>
<evidence type="ECO:0000256" key="3">
    <source>
        <dbReference type="PROSITE-ProRule" id="PRU00059"/>
    </source>
</evidence>
<dbReference type="SMART" id="SM00042">
    <property type="entry name" value="CUB"/>
    <property type="match status" value="3"/>
</dbReference>
<dbReference type="EMBL" id="FN653024">
    <property type="protein sequence ID" value="CBY24014.1"/>
    <property type="molecule type" value="Genomic_DNA"/>
</dbReference>
<organism evidence="6">
    <name type="scientific">Oikopleura dioica</name>
    <name type="common">Tunicate</name>
    <dbReference type="NCBI Taxonomy" id="34765"/>
    <lineage>
        <taxon>Eukaryota</taxon>
        <taxon>Metazoa</taxon>
        <taxon>Chordata</taxon>
        <taxon>Tunicata</taxon>
        <taxon>Appendicularia</taxon>
        <taxon>Copelata</taxon>
        <taxon>Oikopleuridae</taxon>
        <taxon>Oikopleura</taxon>
    </lineage>
</organism>
<dbReference type="PROSITE" id="PS01180">
    <property type="entry name" value="CUB"/>
    <property type="match status" value="3"/>
</dbReference>
<dbReference type="Pfam" id="PF00431">
    <property type="entry name" value="CUB"/>
    <property type="match status" value="3"/>
</dbReference>
<name>E4X4M4_OIKDI</name>
<dbReference type="SUPFAM" id="SSF50242">
    <property type="entry name" value="TIMP-like"/>
    <property type="match status" value="1"/>
</dbReference>
<dbReference type="FunFam" id="2.60.120.290:FF:000005">
    <property type="entry name" value="Procollagen C-endopeptidase enhancer 1"/>
    <property type="match status" value="2"/>
</dbReference>
<gene>
    <name evidence="6" type="ORF">GSOID_T00001353001</name>
</gene>
<keyword evidence="2" id="KW-1015">Disulfide bond</keyword>
<dbReference type="OrthoDB" id="10009301at2759"/>
<keyword evidence="7" id="KW-1185">Reference proteome</keyword>
<feature type="domain" description="CUB" evidence="4">
    <location>
        <begin position="12"/>
        <end position="134"/>
    </location>
</feature>
<keyword evidence="1" id="KW-0677">Repeat</keyword>
<protein>
    <recommendedName>
        <fullName evidence="8">CUB domain-containing protein</fullName>
    </recommendedName>
</protein>
<dbReference type="InterPro" id="IPR000859">
    <property type="entry name" value="CUB_dom"/>
</dbReference>
<dbReference type="PANTHER" id="PTHR24251:SF37">
    <property type="entry name" value="CUB DOMAIN-CONTAINING PROTEIN"/>
    <property type="match status" value="1"/>
</dbReference>
<dbReference type="Gene3D" id="2.60.120.290">
    <property type="entry name" value="Spermadhesin, CUB domain"/>
    <property type="match status" value="3"/>
</dbReference>
<feature type="domain" description="CUB" evidence="4">
    <location>
        <begin position="272"/>
        <end position="384"/>
    </location>
</feature>
<evidence type="ECO:0000259" key="4">
    <source>
        <dbReference type="PROSITE" id="PS01180"/>
    </source>
</evidence>
<comment type="caution">
    <text evidence="3">Lacks conserved residue(s) required for the propagation of feature annotation.</text>
</comment>
<evidence type="ECO:0000256" key="2">
    <source>
        <dbReference type="ARBA" id="ARBA00023157"/>
    </source>
</evidence>
<evidence type="ECO:0000313" key="7">
    <source>
        <dbReference type="Proteomes" id="UP000001307"/>
    </source>
</evidence>
<dbReference type="InterPro" id="IPR008993">
    <property type="entry name" value="TIMP-like_OB-fold"/>
</dbReference>
<dbReference type="CDD" id="cd00041">
    <property type="entry name" value="CUB"/>
    <property type="match status" value="3"/>
</dbReference>
<dbReference type="PROSITE" id="PS50189">
    <property type="entry name" value="NTR"/>
    <property type="match status" value="1"/>
</dbReference>
<dbReference type="Gene3D" id="2.40.50.120">
    <property type="match status" value="1"/>
</dbReference>
<dbReference type="InterPro" id="IPR035914">
    <property type="entry name" value="Sperma_CUB_dom_sf"/>
</dbReference>
<sequence length="563" mass="63917">MRFPLFFPLVYCHRGWNHRTVTDNAGSITSPNFDYGRHNYPANARESWLIKSGDPRQHVLVQFTSYFAIEDSGNCISDSLKIYDGSNSSAPLLGVYCGIQRPPSTISSGSNLFVVFSSDSSAEETGFQAHYKGVTMEQSNINPMVRCGEYITADEGVIYSPGYPNLYDVNLVCMWRLTVNVGKSIQLTLRYLDIEDIKYCSRDSLTIAAVVNEDAENGLKTEHLRHICGKDNNHIEIDTKSNDIFVIFTSDHVSSKSGFEMYHNTGYAENACPSLTKLNETEGVVVTAVVDDEYDKMLNCAYLIEADPFNVVEIEIQGLISSSDCLQDNLGIYDGDTDHHRNIATVCGSPTQKIFTTTQDKALVVWHLGASLKVLLFIKIFLDIPDSTKKAQFYFRQKLNPFKSDLVEIPRPTFTTTTERITDPDKSHVTCVKCMHNVTRVDSNICRKNYIFEGQIRTPVKRIGELPYTKVRVLDNFKTGEIAISKKGSYAMTKVFLTCNLCPKLERRKTYIFTGRELHAYNRRGNSFLYPKISQSDYILSRIRKRFTEKNLNFRCFNQSAHY</sequence>
<dbReference type="Proteomes" id="UP000001307">
    <property type="component" value="Unassembled WGS sequence"/>
</dbReference>
<evidence type="ECO:0008006" key="8">
    <source>
        <dbReference type="Google" id="ProtNLM"/>
    </source>
</evidence>
<dbReference type="SUPFAM" id="SSF49854">
    <property type="entry name" value="Spermadhesin, CUB domain"/>
    <property type="match status" value="3"/>
</dbReference>
<dbReference type="InterPro" id="IPR001134">
    <property type="entry name" value="Netrin_domain"/>
</dbReference>
<dbReference type="PANTHER" id="PTHR24251">
    <property type="entry name" value="OVOCHYMASE-RELATED"/>
    <property type="match status" value="1"/>
</dbReference>
<feature type="domain" description="NTR" evidence="5">
    <location>
        <begin position="431"/>
        <end position="556"/>
    </location>
</feature>
<accession>E4X4M4</accession>
<dbReference type="InParanoid" id="E4X4M4"/>
<feature type="domain" description="CUB" evidence="4">
    <location>
        <begin position="147"/>
        <end position="266"/>
    </location>
</feature>
<evidence type="ECO:0000313" key="6">
    <source>
        <dbReference type="EMBL" id="CBY24014.1"/>
    </source>
</evidence>
<proteinExistence type="predicted"/>